<dbReference type="EMBL" id="CM042017">
    <property type="protein sequence ID" value="KAI3689717.1"/>
    <property type="molecule type" value="Genomic_DNA"/>
</dbReference>
<accession>A0ACB8YW08</accession>
<keyword evidence="2" id="KW-1185">Reference proteome</keyword>
<reference evidence="1 2" key="2">
    <citation type="journal article" date="2022" name="Mol. Ecol. Resour.">
        <title>The genomes of chicory, endive, great burdock and yacon provide insights into Asteraceae paleo-polyploidization history and plant inulin production.</title>
        <authorList>
            <person name="Fan W."/>
            <person name="Wang S."/>
            <person name="Wang H."/>
            <person name="Wang A."/>
            <person name="Jiang F."/>
            <person name="Liu H."/>
            <person name="Zhao H."/>
            <person name="Xu D."/>
            <person name="Zhang Y."/>
        </authorList>
    </citation>
    <scope>NUCLEOTIDE SEQUENCE [LARGE SCALE GENOMIC DNA]</scope>
    <source>
        <strain evidence="2">cv. Punajuju</strain>
        <tissue evidence="1">Leaves</tissue>
    </source>
</reference>
<sequence>MLHASPTSASPESSTIDVVCIAYLHWRLLYHRPISLSLLLRFFEPSPHQIRLVKYPTSITRVVDFVKTHFKKLDILVNNAGHMGITIVNEEKFRVGDRFVQVSDEKANMLNDILRQSYELAEECIKTNYYGTKAVMKALLPLLQLSKSPRIVNITSFYGELLAGKLEENGWPLTVSTYKVSKATINAYTRLLAEEYPNMLINCVHLGYVITDMSVQTGFITPEEGAKAPVMQESLVEVMVFLLGDKLIIFLLHSD</sequence>
<evidence type="ECO:0000313" key="2">
    <source>
        <dbReference type="Proteomes" id="UP001055811"/>
    </source>
</evidence>
<comment type="caution">
    <text evidence="1">The sequence shown here is derived from an EMBL/GenBank/DDBJ whole genome shotgun (WGS) entry which is preliminary data.</text>
</comment>
<evidence type="ECO:0000313" key="1">
    <source>
        <dbReference type="EMBL" id="KAI3689717.1"/>
    </source>
</evidence>
<reference evidence="2" key="1">
    <citation type="journal article" date="2022" name="Mol. Ecol. Resour.">
        <title>The genomes of chicory, endive, great burdock and yacon provide insights into Asteraceae palaeo-polyploidization history and plant inulin production.</title>
        <authorList>
            <person name="Fan W."/>
            <person name="Wang S."/>
            <person name="Wang H."/>
            <person name="Wang A."/>
            <person name="Jiang F."/>
            <person name="Liu H."/>
            <person name="Zhao H."/>
            <person name="Xu D."/>
            <person name="Zhang Y."/>
        </authorList>
    </citation>
    <scope>NUCLEOTIDE SEQUENCE [LARGE SCALE GENOMIC DNA]</scope>
    <source>
        <strain evidence="2">cv. Punajuju</strain>
    </source>
</reference>
<organism evidence="1 2">
    <name type="scientific">Cichorium intybus</name>
    <name type="common">Chicory</name>
    <dbReference type="NCBI Taxonomy" id="13427"/>
    <lineage>
        <taxon>Eukaryota</taxon>
        <taxon>Viridiplantae</taxon>
        <taxon>Streptophyta</taxon>
        <taxon>Embryophyta</taxon>
        <taxon>Tracheophyta</taxon>
        <taxon>Spermatophyta</taxon>
        <taxon>Magnoliopsida</taxon>
        <taxon>eudicotyledons</taxon>
        <taxon>Gunneridae</taxon>
        <taxon>Pentapetalae</taxon>
        <taxon>asterids</taxon>
        <taxon>campanulids</taxon>
        <taxon>Asterales</taxon>
        <taxon>Asteraceae</taxon>
        <taxon>Cichorioideae</taxon>
        <taxon>Cichorieae</taxon>
        <taxon>Cichoriinae</taxon>
        <taxon>Cichorium</taxon>
    </lineage>
</organism>
<dbReference type="Proteomes" id="UP001055811">
    <property type="component" value="Linkage Group LG09"/>
</dbReference>
<protein>
    <submittedName>
        <fullName evidence="1">Uncharacterized protein</fullName>
    </submittedName>
</protein>
<proteinExistence type="predicted"/>
<name>A0ACB8YW08_CICIN</name>
<gene>
    <name evidence="1" type="ORF">L2E82_47683</name>
</gene>